<dbReference type="InterPro" id="IPR006935">
    <property type="entry name" value="Helicase/UvrB_N"/>
</dbReference>
<evidence type="ECO:0008006" key="5">
    <source>
        <dbReference type="Google" id="ProtNLM"/>
    </source>
</evidence>
<dbReference type="REBASE" id="225840">
    <property type="entry name" value="SclCN5CORF9070P"/>
</dbReference>
<evidence type="ECO:0000259" key="2">
    <source>
        <dbReference type="Pfam" id="PF10593"/>
    </source>
</evidence>
<name>A0A2K8KNB4_9MOLU</name>
<dbReference type="GO" id="GO:0005524">
    <property type="term" value="F:ATP binding"/>
    <property type="evidence" value="ECO:0007669"/>
    <property type="project" value="InterPro"/>
</dbReference>
<evidence type="ECO:0000313" key="4">
    <source>
        <dbReference type="Proteomes" id="UP000231179"/>
    </source>
</evidence>
<evidence type="ECO:0000259" key="1">
    <source>
        <dbReference type="Pfam" id="PF04851"/>
    </source>
</evidence>
<proteinExistence type="predicted"/>
<accession>A0A2K8KNB4</accession>
<evidence type="ECO:0000313" key="3">
    <source>
        <dbReference type="EMBL" id="ATX71214.1"/>
    </source>
</evidence>
<organism evidence="3 4">
    <name type="scientific">Spiroplasma clarkii</name>
    <dbReference type="NCBI Taxonomy" id="2139"/>
    <lineage>
        <taxon>Bacteria</taxon>
        <taxon>Bacillati</taxon>
        <taxon>Mycoplasmatota</taxon>
        <taxon>Mollicutes</taxon>
        <taxon>Entomoplasmatales</taxon>
        <taxon>Spiroplasmataceae</taxon>
        <taxon>Spiroplasma</taxon>
    </lineage>
</organism>
<dbReference type="EMBL" id="CP024870">
    <property type="protein sequence ID" value="ATX71214.1"/>
    <property type="molecule type" value="Genomic_DNA"/>
</dbReference>
<dbReference type="Pfam" id="PF04851">
    <property type="entry name" value="ResIII"/>
    <property type="match status" value="1"/>
</dbReference>
<dbReference type="SUPFAM" id="SSF52540">
    <property type="entry name" value="P-loop containing nucleoside triphosphate hydrolases"/>
    <property type="match status" value="1"/>
</dbReference>
<dbReference type="Proteomes" id="UP000231179">
    <property type="component" value="Chromosome"/>
</dbReference>
<reference evidence="3 4" key="1">
    <citation type="submission" date="2017-11" db="EMBL/GenBank/DDBJ databases">
        <title>Complete genome sequence of Spiroplasma clarkii CN-5 (DSM 19994).</title>
        <authorList>
            <person name="Tsai Y.-M."/>
            <person name="Chang A."/>
            <person name="Lo W.-S."/>
            <person name="Kuo C.-H."/>
        </authorList>
    </citation>
    <scope>NUCLEOTIDE SEQUENCE [LARGE SCALE GENOMIC DNA]</scope>
    <source>
        <strain evidence="3 4">CN-5</strain>
    </source>
</reference>
<dbReference type="GO" id="GO:0016787">
    <property type="term" value="F:hydrolase activity"/>
    <property type="evidence" value="ECO:0007669"/>
    <property type="project" value="InterPro"/>
</dbReference>
<keyword evidence="4" id="KW-1185">Reference proteome</keyword>
<dbReference type="GO" id="GO:0003677">
    <property type="term" value="F:DNA binding"/>
    <property type="evidence" value="ECO:0007669"/>
    <property type="project" value="InterPro"/>
</dbReference>
<gene>
    <name evidence="3" type="ORF">SCLAR_v1c09080</name>
</gene>
<protein>
    <recommendedName>
        <fullName evidence="5">Endonuclease Z1 domain-containing protein</fullName>
    </recommendedName>
</protein>
<dbReference type="Pfam" id="PF10593">
    <property type="entry name" value="Z1"/>
    <property type="match status" value="1"/>
</dbReference>
<dbReference type="InterPro" id="IPR027417">
    <property type="entry name" value="P-loop_NTPase"/>
</dbReference>
<dbReference type="InterPro" id="IPR018310">
    <property type="entry name" value="Put_endonuclease_Z1-dom"/>
</dbReference>
<dbReference type="RefSeq" id="WP_100254755.1">
    <property type="nucleotide sequence ID" value="NZ_CP024870.1"/>
</dbReference>
<feature type="domain" description="Putative endonuclease Z1" evidence="2">
    <location>
        <begin position="286"/>
        <end position="511"/>
    </location>
</feature>
<sequence>MYIEKYKEVYCKKIGTDSTNEILKRSYEILEETLDENRQPNKQTGLLVGKVQSGKTSNFLGIIATAFDKEYYDTVFLVGGIDNDLLRQNEERVNEVFDDISDDRGYMTCAVFSSASIKSEKNNLNQNRFFQGDNNKVIITILKNSRHFSDILDLINNNPLIWSKRKVLIIDDEGDQGSLDGNANTKKDGPTKWNETINNIRNSLTHFSYIAVTATPYANVLIDTYDNLSPKFIKLTYPGQGYSGLSVFHSDEGNERYVRIVPDEEAERLRDSDNQNDSEVQNIEKSLEEALSFFICSSIDLLMKKQKYTKSEMLLNIVRVKNDHKIIKKRLDKFLIELRKGIDDYFNDKKDIEKLWLFEFINKGFKILYDRKIDENGDYDFLERFKYAVQDVNSFIINSSPGAKRLNESSIKNKHVIYIGSDLLSRGVTISNLIVAYIIRDTLLGKNNADTILQRARWFGYRDKIINNMKIYTTEKIANHYFDIWIMENNLWEYLERIDLEGLSCEELIDKIFLELPTSELRPTRRNVADVREVAIKSWSIQRKYHETKNIELDYFEKISEEAKIEQFGTRTFRVKEYSNWNNFCSESHIDSYIINKVLAKREQVVFEGSWEEKPVKVVLMQPQSGANSMRSLGTDDKFTLHAQGANINVDYTDQNNYFGDSKIDLYDSNKGKVIIQIYKIDFKDKSKNEIAYGLYIPSLSVSGYVKNR</sequence>
<dbReference type="AlphaFoldDB" id="A0A2K8KNB4"/>
<feature type="domain" description="Helicase/UvrB N-terminal" evidence="1">
    <location>
        <begin position="29"/>
        <end position="216"/>
    </location>
</feature>